<dbReference type="GO" id="GO:0031293">
    <property type="term" value="P:membrane protein intracellular domain proteolysis"/>
    <property type="evidence" value="ECO:0007669"/>
    <property type="project" value="TreeGrafter"/>
</dbReference>
<reference evidence="13" key="1">
    <citation type="submission" date="2021-01" db="UniProtKB">
        <authorList>
            <consortium name="EnsemblMetazoa"/>
        </authorList>
    </citation>
    <scope>IDENTIFICATION</scope>
</reference>
<evidence type="ECO:0000256" key="4">
    <source>
        <dbReference type="ARBA" id="ARBA00012347"/>
    </source>
</evidence>
<dbReference type="InterPro" id="IPR036034">
    <property type="entry name" value="PDZ_sf"/>
</dbReference>
<dbReference type="SUPFAM" id="SSF50156">
    <property type="entry name" value="PDZ domain-like"/>
    <property type="match status" value="1"/>
</dbReference>
<name>A0A7M6UW10_NASVI</name>
<dbReference type="EC" id="3.4.24.85" evidence="4"/>
<evidence type="ECO:0000259" key="12">
    <source>
        <dbReference type="Pfam" id="PF02163"/>
    </source>
</evidence>
<dbReference type="GeneID" id="100123289"/>
<evidence type="ECO:0000313" key="13">
    <source>
        <dbReference type="EnsemblMetazoa" id="NP_001180222"/>
    </source>
</evidence>
<evidence type="ECO:0000313" key="14">
    <source>
        <dbReference type="Proteomes" id="UP000002358"/>
    </source>
</evidence>
<dbReference type="GO" id="GO:0005737">
    <property type="term" value="C:cytoplasm"/>
    <property type="evidence" value="ECO:0007669"/>
    <property type="project" value="TreeGrafter"/>
</dbReference>
<dbReference type="EnsemblMetazoa" id="NM_001193293">
    <property type="protein sequence ID" value="NP_001180222"/>
    <property type="gene ID" value="GeneID_100123289"/>
</dbReference>
<proteinExistence type="inferred from homology"/>
<feature type="transmembrane region" description="Helical" evidence="11">
    <location>
        <begin position="87"/>
        <end position="108"/>
    </location>
</feature>
<organism evidence="13 14">
    <name type="scientific">Nasonia vitripennis</name>
    <name type="common">Parasitic wasp</name>
    <dbReference type="NCBI Taxonomy" id="7425"/>
    <lineage>
        <taxon>Eukaryota</taxon>
        <taxon>Metazoa</taxon>
        <taxon>Ecdysozoa</taxon>
        <taxon>Arthropoda</taxon>
        <taxon>Hexapoda</taxon>
        <taxon>Insecta</taxon>
        <taxon>Pterygota</taxon>
        <taxon>Neoptera</taxon>
        <taxon>Endopterygota</taxon>
        <taxon>Hymenoptera</taxon>
        <taxon>Apocrita</taxon>
        <taxon>Proctotrupomorpha</taxon>
        <taxon>Chalcidoidea</taxon>
        <taxon>Pteromalidae</taxon>
        <taxon>Pteromalinae</taxon>
        <taxon>Nasonia</taxon>
    </lineage>
</organism>
<comment type="catalytic activity">
    <reaction evidence="1">
        <text>Cleaves several transcription factors that are type-2 transmembrane proteins within membrane-spanning domains. Known substrates include sterol regulatory element-binding protein (SREBP) -1, SREBP-2 and forms of the transcriptional activator ATF6. SREBP-2 is cleaved at the site 477-DRSRILL-|-CVLTFLCLSFNPLTSLLQWGGA-505. The residues Asn-Pro, 11 residues distal to the site of cleavage in the membrane-spanning domain, are important for cleavage by S2P endopeptidase. Replacement of either of these residues does not prevent cleavage, but there is no cleavage if both of these residues are replaced.</text>
        <dbReference type="EC" id="3.4.24.85"/>
    </reaction>
</comment>
<dbReference type="OrthoDB" id="69989at2759"/>
<dbReference type="GO" id="GO:0004222">
    <property type="term" value="F:metalloendopeptidase activity"/>
    <property type="evidence" value="ECO:0007669"/>
    <property type="project" value="InterPro"/>
</dbReference>
<dbReference type="Proteomes" id="UP000002358">
    <property type="component" value="Chromosome 5"/>
</dbReference>
<feature type="transmembrane region" description="Helical" evidence="11">
    <location>
        <begin position="212"/>
        <end position="237"/>
    </location>
</feature>
<evidence type="ECO:0000256" key="11">
    <source>
        <dbReference type="SAM" id="Phobius"/>
    </source>
</evidence>
<protein>
    <recommendedName>
        <fullName evidence="5">Membrane-bound transcription factor site-2 protease</fullName>
        <ecNumber evidence="4">3.4.24.85</ecNumber>
    </recommendedName>
    <alternativeName>
        <fullName evidence="9">Endopeptidase S2P</fullName>
    </alternativeName>
</protein>
<dbReference type="InParanoid" id="A0A7M6UW10"/>
<dbReference type="KEGG" id="nvi:100123289"/>
<dbReference type="PANTHER" id="PTHR13325">
    <property type="entry name" value="PROTEASE M50 MEMBRANE-BOUND TRANSCRIPTION FACTOR SITE 2 PROTEASE"/>
    <property type="match status" value="1"/>
</dbReference>
<dbReference type="CTD" id="36262"/>
<evidence type="ECO:0000256" key="3">
    <source>
        <dbReference type="ARBA" id="ARBA00009989"/>
    </source>
</evidence>
<keyword evidence="14" id="KW-1185">Reference proteome</keyword>
<evidence type="ECO:0000256" key="10">
    <source>
        <dbReference type="ARBA" id="ARBA00045828"/>
    </source>
</evidence>
<evidence type="ECO:0000256" key="2">
    <source>
        <dbReference type="ARBA" id="ARBA00004127"/>
    </source>
</evidence>
<dbReference type="AlphaFoldDB" id="A0A7M6UW10"/>
<evidence type="ECO:0000256" key="6">
    <source>
        <dbReference type="ARBA" id="ARBA00022692"/>
    </source>
</evidence>
<evidence type="ECO:0000256" key="8">
    <source>
        <dbReference type="ARBA" id="ARBA00023136"/>
    </source>
</evidence>
<sequence length="510" mass="57907">MPIFTPTKRVSQRDLLPRSARIRTILGDAALLPFFPNRARSCMHLPYLTLLNKFGLEIKLLRIKWFTTAFNRSLMRWGLNRSKFWSLWYNAGLISTIVLLPISIVVILKMTLNIWLYNSASPNEKKEQVLELMVPGVDIPYNEMGYYVLSLILCSVVHEMGHAMAAVREDVRFFGIGMILFFVVPVAFVHISDEQLIMLPVKNRLRILCAGVWHNIVFAGFAIVLIGAITAFFSPFFMTNAGVFIKDISPKSPLLGPSGLLSGDVVHRINDCYVKNSTHWRTCILQATQAPTPGYCVTDKMVKEIDKSFLAPDKNNGVYNCCDQHNVEKGYLCFEHLEGFDIQTPKAAMHFCLPTRAIVESSHNLCQNNDQCFTLNDLCVRPVLGNRTKIVQIQRYGHKDVLFFGHPSEIYYTVELTDWVPKFSFLNPNFPEALILLCKYIAVFSSGLAVINVVPCFYFDGQHIAALLTETLLRNKIQQQSARSMITLAITTTFTLLLGFNLINMYLHKM</sequence>
<dbReference type="PRINTS" id="PR01000">
    <property type="entry name" value="SREBPS2PTASE"/>
</dbReference>
<dbReference type="PANTHER" id="PTHR13325:SF3">
    <property type="entry name" value="MEMBRANE-BOUND TRANSCRIPTION FACTOR SITE-2 PROTEASE"/>
    <property type="match status" value="1"/>
</dbReference>
<comment type="subcellular location">
    <subcellularLocation>
        <location evidence="2">Endomembrane system</location>
        <topology evidence="2">Multi-pass membrane protein</topology>
    </subcellularLocation>
</comment>
<feature type="transmembrane region" description="Helical" evidence="11">
    <location>
        <begin position="485"/>
        <end position="507"/>
    </location>
</feature>
<dbReference type="InterPro" id="IPR001193">
    <property type="entry name" value="MBTPS2"/>
</dbReference>
<dbReference type="InterPro" id="IPR008915">
    <property type="entry name" value="Peptidase_M50"/>
</dbReference>
<keyword evidence="7 11" id="KW-1133">Transmembrane helix</keyword>
<dbReference type="FunCoup" id="A0A7M6UW10">
    <property type="interactions" value="1558"/>
</dbReference>
<evidence type="ECO:0000256" key="7">
    <source>
        <dbReference type="ARBA" id="ARBA00022989"/>
    </source>
</evidence>
<dbReference type="RefSeq" id="NP_001180222.1">
    <property type="nucleotide sequence ID" value="NM_001193293.1"/>
</dbReference>
<keyword evidence="8 11" id="KW-0472">Membrane</keyword>
<dbReference type="Pfam" id="PF02163">
    <property type="entry name" value="Peptidase_M50"/>
    <property type="match status" value="1"/>
</dbReference>
<keyword evidence="6 11" id="KW-0812">Transmembrane</keyword>
<evidence type="ECO:0000256" key="5">
    <source>
        <dbReference type="ARBA" id="ARBA00014400"/>
    </source>
</evidence>
<feature type="domain" description="Peptidase M50" evidence="12">
    <location>
        <begin position="147"/>
        <end position="487"/>
    </location>
</feature>
<feature type="transmembrane region" description="Helical" evidence="11">
    <location>
        <begin position="173"/>
        <end position="192"/>
    </location>
</feature>
<dbReference type="GO" id="GO:0012505">
    <property type="term" value="C:endomembrane system"/>
    <property type="evidence" value="ECO:0007669"/>
    <property type="project" value="UniProtKB-SubCell"/>
</dbReference>
<evidence type="ECO:0000256" key="1">
    <source>
        <dbReference type="ARBA" id="ARBA00001350"/>
    </source>
</evidence>
<evidence type="ECO:0000256" key="9">
    <source>
        <dbReference type="ARBA" id="ARBA00032658"/>
    </source>
</evidence>
<comment type="function">
    <text evidence="10">Zinc metalloprotease that mediates intramembrane proteolysis of proteins such as ATF6, ATF6B, SREBF1/SREBP1 and SREBF2/SREBP2. Catalyzes the second step in the proteolytic activation of the sterol regulatory element-binding proteins (SREBPs) SREBF1/SREBP1 and SREBF2/SREBP2: cleaves SREBPs within the first transmembrane segment, thereby releasing the N-terminal segment with a portion of the transmembrane segment attached. Mature N-terminal SREBP fragments shuttle to the nucleus and activate gene transcription. Also mediates the second step in the proteolytic activation of the cyclic AMP-dependent transcription factor ATF-6 (ATF6 and ATF6B). Involved in intramembrane proteolysis during bone formation. In astrocytes and osteoblasts, upon DNA damage and ER stress, mediates the second step of the regulated intramembrane proteolytic activation of the transcription factor CREB3L1, leading to the inhibition of cell-cycle progression.</text>
</comment>
<dbReference type="GO" id="GO:1905897">
    <property type="term" value="P:regulation of response to endoplasmic reticulum stress"/>
    <property type="evidence" value="ECO:0007669"/>
    <property type="project" value="TreeGrafter"/>
</dbReference>
<comment type="similarity">
    <text evidence="3">Belongs to the peptidase M50A family.</text>
</comment>
<dbReference type="GO" id="GO:0016020">
    <property type="term" value="C:membrane"/>
    <property type="evidence" value="ECO:0007669"/>
    <property type="project" value="InterPro"/>
</dbReference>
<accession>A0A7M6UW10</accession>